<evidence type="ECO:0000313" key="2">
    <source>
        <dbReference type="EMBL" id="OEH86044.1"/>
    </source>
</evidence>
<dbReference type="EMBL" id="MJAT01000008">
    <property type="protein sequence ID" value="OEH86044.1"/>
    <property type="molecule type" value="Genomic_DNA"/>
</dbReference>
<evidence type="ECO:0000256" key="1">
    <source>
        <dbReference type="SAM" id="Phobius"/>
    </source>
</evidence>
<name>A0A1E5L7Q4_9FIRM</name>
<sequence length="697" mass="80212">MRGDGYGILFLLAWFINSKGNALCIALFIFIELYKKMEDTNMRINELVQSFAGMILLLIGKSGVGKSTFIKHLILKDFKKSFNVLDGIKSTTTVLMHYLFKKDIDKVTVGIKFKSKEKLRILFAENLFSGLERLMGQYVSGLPKNMSPYEESEWIKKQLNDIATKDYTKFFNIDKLIADDKDVFVKMIHDKIYMEMQYLYQEKRSLDKVKDKQEDLRLQIASAFSTSSVIQSNFNDIFEWLYEKATSNIINSGFAFKNDNDDNDEDVYFEGKFLNGSSLQKALLSINNSNRNYKSQDDVSSISMVEEIFLELPMCNNDWPDHFVITDSYGLTHDGSKNINENLEAILIGQRYNGIILFKEYADDDGIEKIVKNLLDSAHSCHVIPVINKIDEIFSSYSSDDEDDEDELNNDLITQLLNRYIPQEENSFNQLIKELVKDQIRFKVGSVISSTSKKTNFNLPERFLMDFTAKEIIKQGYSAYKRAQVSIKLKAKTPEIQNMKFYDQYLIFEESLSIFTPQIIADLKIGVVKQYQEYVANSDDYHGNTVNTLVAQWMNGYGHNSNAQVYCNIYSNPFRSIQNTVIKAIKHSKSITLNDQVVDCLDESSKKDLIEACWVSFKLHLYNGLVKKLAYDNLGVNSSKKSLNLRNIWWYSKHHKLSVLLKLLEEVCSEPELVKVIKEALSNASHTTISNANLTWE</sequence>
<dbReference type="SUPFAM" id="SSF52540">
    <property type="entry name" value="P-loop containing nucleoside triphosphate hydrolases"/>
    <property type="match status" value="2"/>
</dbReference>
<keyword evidence="1" id="KW-0472">Membrane</keyword>
<protein>
    <submittedName>
        <fullName evidence="2">Uncharacterized protein</fullName>
    </submittedName>
</protein>
<keyword evidence="1" id="KW-0812">Transmembrane</keyword>
<gene>
    <name evidence="2" type="ORF">BHU72_14525</name>
</gene>
<keyword evidence="3" id="KW-1185">Reference proteome</keyword>
<dbReference type="AlphaFoldDB" id="A0A1E5L7Q4"/>
<dbReference type="Gene3D" id="3.40.50.300">
    <property type="entry name" value="P-loop containing nucleotide triphosphate hydrolases"/>
    <property type="match status" value="1"/>
</dbReference>
<reference evidence="2 3" key="1">
    <citation type="submission" date="2016-09" db="EMBL/GenBank/DDBJ databases">
        <title>Desulfuribacillus arsenicus sp. nov., an obligately anaerobic, dissimilatory arsenic- and antimonate-reducing bacterium isolated from anoxic sediments.</title>
        <authorList>
            <person name="Abin C.A."/>
            <person name="Hollibaugh J.T."/>
        </authorList>
    </citation>
    <scope>NUCLEOTIDE SEQUENCE [LARGE SCALE GENOMIC DNA]</scope>
    <source>
        <strain evidence="2 3">MLFW-2</strain>
    </source>
</reference>
<proteinExistence type="predicted"/>
<accession>A0A1E5L7Q4</accession>
<keyword evidence="1" id="KW-1133">Transmembrane helix</keyword>
<organism evidence="2 3">
    <name type="scientific">Desulfuribacillus stibiiarsenatis</name>
    <dbReference type="NCBI Taxonomy" id="1390249"/>
    <lineage>
        <taxon>Bacteria</taxon>
        <taxon>Bacillati</taxon>
        <taxon>Bacillota</taxon>
        <taxon>Desulfuribacillia</taxon>
        <taxon>Desulfuribacillales</taxon>
        <taxon>Desulfuribacillaceae</taxon>
        <taxon>Desulfuribacillus</taxon>
    </lineage>
</organism>
<evidence type="ECO:0000313" key="3">
    <source>
        <dbReference type="Proteomes" id="UP000095255"/>
    </source>
</evidence>
<dbReference type="InterPro" id="IPR027417">
    <property type="entry name" value="P-loop_NTPase"/>
</dbReference>
<comment type="caution">
    <text evidence="2">The sequence shown here is derived from an EMBL/GenBank/DDBJ whole genome shotgun (WGS) entry which is preliminary data.</text>
</comment>
<feature type="transmembrane region" description="Helical" evidence="1">
    <location>
        <begin position="6"/>
        <end position="34"/>
    </location>
</feature>
<dbReference type="Proteomes" id="UP000095255">
    <property type="component" value="Unassembled WGS sequence"/>
</dbReference>